<evidence type="ECO:0000259" key="1">
    <source>
        <dbReference type="Pfam" id="PF07883"/>
    </source>
</evidence>
<reference evidence="3" key="1">
    <citation type="journal article" date="2019" name="Int. J. Syst. Evol. Microbiol.">
        <title>The Global Catalogue of Microorganisms (GCM) 10K type strain sequencing project: providing services to taxonomists for standard genome sequencing and annotation.</title>
        <authorList>
            <consortium name="The Broad Institute Genomics Platform"/>
            <consortium name="The Broad Institute Genome Sequencing Center for Infectious Disease"/>
            <person name="Wu L."/>
            <person name="Ma J."/>
        </authorList>
    </citation>
    <scope>NUCLEOTIDE SEQUENCE [LARGE SCALE GENOMIC DNA]</scope>
    <source>
        <strain evidence="3">CCUG 54522</strain>
    </source>
</reference>
<organism evidence="2 3">
    <name type="scientific">Nocardioides hankookensis</name>
    <dbReference type="NCBI Taxonomy" id="443157"/>
    <lineage>
        <taxon>Bacteria</taxon>
        <taxon>Bacillati</taxon>
        <taxon>Actinomycetota</taxon>
        <taxon>Actinomycetes</taxon>
        <taxon>Propionibacteriales</taxon>
        <taxon>Nocardioidaceae</taxon>
        <taxon>Nocardioides</taxon>
    </lineage>
</organism>
<dbReference type="InterPro" id="IPR014710">
    <property type="entry name" value="RmlC-like_jellyroll"/>
</dbReference>
<dbReference type="CDD" id="cd02231">
    <property type="entry name" value="cupin_BLL6423-like"/>
    <property type="match status" value="1"/>
</dbReference>
<proteinExistence type="predicted"/>
<dbReference type="InterPro" id="IPR011051">
    <property type="entry name" value="RmlC_Cupin_sf"/>
</dbReference>
<name>A0ABW1LD87_9ACTN</name>
<evidence type="ECO:0000313" key="3">
    <source>
        <dbReference type="Proteomes" id="UP001596135"/>
    </source>
</evidence>
<accession>A0ABW1LD87</accession>
<dbReference type="Proteomes" id="UP001596135">
    <property type="component" value="Unassembled WGS sequence"/>
</dbReference>
<dbReference type="SUPFAM" id="SSF51182">
    <property type="entry name" value="RmlC-like cupins"/>
    <property type="match status" value="1"/>
</dbReference>
<protein>
    <submittedName>
        <fullName evidence="2">Cupin domain-containing protein</fullName>
    </submittedName>
</protein>
<feature type="domain" description="Cupin type-2" evidence="1">
    <location>
        <begin position="89"/>
        <end position="149"/>
    </location>
</feature>
<dbReference type="Pfam" id="PF07883">
    <property type="entry name" value="Cupin_2"/>
    <property type="match status" value="1"/>
</dbReference>
<dbReference type="PANTHER" id="PTHR36156:SF2">
    <property type="entry name" value="CUPIN TYPE-2 DOMAIN-CONTAINING PROTEIN"/>
    <property type="match status" value="1"/>
</dbReference>
<comment type="caution">
    <text evidence="2">The sequence shown here is derived from an EMBL/GenBank/DDBJ whole genome shotgun (WGS) entry which is preliminary data.</text>
</comment>
<keyword evidence="3" id="KW-1185">Reference proteome</keyword>
<gene>
    <name evidence="2" type="ORF">ACFPYL_02585</name>
</gene>
<dbReference type="PANTHER" id="PTHR36156">
    <property type="entry name" value="SLR2101 PROTEIN"/>
    <property type="match status" value="1"/>
</dbReference>
<dbReference type="InterPro" id="IPR013096">
    <property type="entry name" value="Cupin_2"/>
</dbReference>
<dbReference type="InterPro" id="IPR047142">
    <property type="entry name" value="OryJ/VirC-like"/>
</dbReference>
<dbReference type="EMBL" id="JBHSRJ010000001">
    <property type="protein sequence ID" value="MFC6041941.1"/>
    <property type="molecule type" value="Genomic_DNA"/>
</dbReference>
<sequence length="177" mass="18818">MTAPRRVVTGHTPDGVSVVLSDGPVPVSRQLPDDGVAFHEVWSTEGAPTRIAAVEPSEPTERTLAVPPPPRGTKIRINEFAPGFLDERGLQSPVHRTASVDYGIVLSGEITLVLDDSEVTLRAGDVVVQRGTDHAWANRGTETARVVFVLVDGEFSDELVATLPGGLEGLMHGGPRD</sequence>
<dbReference type="Gene3D" id="2.60.120.10">
    <property type="entry name" value="Jelly Rolls"/>
    <property type="match status" value="1"/>
</dbReference>
<dbReference type="RefSeq" id="WP_379150021.1">
    <property type="nucleotide sequence ID" value="NZ_JBHSRJ010000001.1"/>
</dbReference>
<evidence type="ECO:0000313" key="2">
    <source>
        <dbReference type="EMBL" id="MFC6041941.1"/>
    </source>
</evidence>